<dbReference type="InterPro" id="IPR003439">
    <property type="entry name" value="ABC_transporter-like_ATP-bd"/>
</dbReference>
<keyword evidence="6" id="KW-1185">Reference proteome</keyword>
<dbReference type="Gene3D" id="3.40.50.300">
    <property type="entry name" value="P-loop containing nucleotide triphosphate hydrolases"/>
    <property type="match status" value="1"/>
</dbReference>
<dbReference type="Proteomes" id="UP000183975">
    <property type="component" value="Unassembled WGS sequence"/>
</dbReference>
<dbReference type="InterPro" id="IPR051782">
    <property type="entry name" value="ABC_Transporter_VariousFunc"/>
</dbReference>
<dbReference type="SMART" id="SM00382">
    <property type="entry name" value="AAA"/>
    <property type="match status" value="1"/>
</dbReference>
<sequence length="246" mass="27690">MIEGKQIFFTYGFAETDKNPVLNYVDLQIPDGQIVGLFGENGAGKSTLLRLMAGLLVQKDRGCQILLDGKPATQVRGEIACIFEEGTFLPDLTPKQYGDFLADFFPKFDRAYYDKLTAFFKLEEKAAKHMSRGQKAKLEIAAGLAKRTKYIFMDEPFLGKDALTRQDFMKILSGSLTGEETLILVTHELESVETFIDRAIVVHKGKLAADVEMDDLHHEGKNLMVLLKETVGYDENAYRDLFAEEE</sequence>
<gene>
    <name evidence="5" type="ORF">SAMN02745138_02977</name>
</gene>
<evidence type="ECO:0000256" key="1">
    <source>
        <dbReference type="ARBA" id="ARBA00022448"/>
    </source>
</evidence>
<keyword evidence="1" id="KW-0813">Transport</keyword>
<evidence type="ECO:0000313" key="5">
    <source>
        <dbReference type="EMBL" id="SHL16222.1"/>
    </source>
</evidence>
<dbReference type="GO" id="GO:0005524">
    <property type="term" value="F:ATP binding"/>
    <property type="evidence" value="ECO:0007669"/>
    <property type="project" value="UniProtKB-KW"/>
</dbReference>
<dbReference type="SUPFAM" id="SSF52540">
    <property type="entry name" value="P-loop containing nucleoside triphosphate hydrolases"/>
    <property type="match status" value="1"/>
</dbReference>
<proteinExistence type="predicted"/>
<dbReference type="RefSeq" id="WP_084730730.1">
    <property type="nucleotide sequence ID" value="NZ_FRAH01000073.1"/>
</dbReference>
<keyword evidence="3 5" id="KW-0067">ATP-binding</keyword>
<accession>A0A1M6YDJ9</accession>
<evidence type="ECO:0000313" key="6">
    <source>
        <dbReference type="Proteomes" id="UP000183975"/>
    </source>
</evidence>
<dbReference type="GO" id="GO:0016887">
    <property type="term" value="F:ATP hydrolysis activity"/>
    <property type="evidence" value="ECO:0007669"/>
    <property type="project" value="InterPro"/>
</dbReference>
<dbReference type="PANTHER" id="PTHR42939:SF1">
    <property type="entry name" value="ABC TRANSPORTER ATP-BINDING PROTEIN ALBC-RELATED"/>
    <property type="match status" value="1"/>
</dbReference>
<dbReference type="CDD" id="cd03230">
    <property type="entry name" value="ABC_DR_subfamily_A"/>
    <property type="match status" value="1"/>
</dbReference>
<dbReference type="PROSITE" id="PS50893">
    <property type="entry name" value="ABC_TRANSPORTER_2"/>
    <property type="match status" value="1"/>
</dbReference>
<dbReference type="EMBL" id="FRAH01000073">
    <property type="protein sequence ID" value="SHL16222.1"/>
    <property type="molecule type" value="Genomic_DNA"/>
</dbReference>
<protein>
    <submittedName>
        <fullName evidence="5">ABC-2 type transport system ATP-binding protein</fullName>
    </submittedName>
</protein>
<dbReference type="InterPro" id="IPR003593">
    <property type="entry name" value="AAA+_ATPase"/>
</dbReference>
<dbReference type="Pfam" id="PF00005">
    <property type="entry name" value="ABC_tran"/>
    <property type="match status" value="1"/>
</dbReference>
<feature type="domain" description="ABC transporter" evidence="4">
    <location>
        <begin position="2"/>
        <end position="229"/>
    </location>
</feature>
<organism evidence="5 6">
    <name type="scientific">Anaerotignum lactatifermentans DSM 14214</name>
    <dbReference type="NCBI Taxonomy" id="1121323"/>
    <lineage>
        <taxon>Bacteria</taxon>
        <taxon>Bacillati</taxon>
        <taxon>Bacillota</taxon>
        <taxon>Clostridia</taxon>
        <taxon>Lachnospirales</taxon>
        <taxon>Anaerotignaceae</taxon>
        <taxon>Anaerotignum</taxon>
    </lineage>
</organism>
<dbReference type="OrthoDB" id="9804819at2"/>
<dbReference type="PANTHER" id="PTHR42939">
    <property type="entry name" value="ABC TRANSPORTER ATP-BINDING PROTEIN ALBC-RELATED"/>
    <property type="match status" value="1"/>
</dbReference>
<dbReference type="AlphaFoldDB" id="A0A1M6YDJ9"/>
<evidence type="ECO:0000256" key="2">
    <source>
        <dbReference type="ARBA" id="ARBA00022741"/>
    </source>
</evidence>
<evidence type="ECO:0000256" key="3">
    <source>
        <dbReference type="ARBA" id="ARBA00022840"/>
    </source>
</evidence>
<reference evidence="5 6" key="1">
    <citation type="submission" date="2016-11" db="EMBL/GenBank/DDBJ databases">
        <authorList>
            <person name="Jaros S."/>
            <person name="Januszkiewicz K."/>
            <person name="Wedrychowicz H."/>
        </authorList>
    </citation>
    <scope>NUCLEOTIDE SEQUENCE [LARGE SCALE GENOMIC DNA]</scope>
    <source>
        <strain evidence="5 6">DSM 14214</strain>
    </source>
</reference>
<dbReference type="InterPro" id="IPR027417">
    <property type="entry name" value="P-loop_NTPase"/>
</dbReference>
<evidence type="ECO:0000259" key="4">
    <source>
        <dbReference type="PROSITE" id="PS50893"/>
    </source>
</evidence>
<keyword evidence="2" id="KW-0547">Nucleotide-binding</keyword>
<name>A0A1M6YDJ9_9FIRM</name>